<evidence type="ECO:0000313" key="3">
    <source>
        <dbReference type="Proteomes" id="UP000309668"/>
    </source>
</evidence>
<dbReference type="RefSeq" id="WP_138616522.1">
    <property type="nucleotide sequence ID" value="NZ_VCAO01000002.1"/>
</dbReference>
<keyword evidence="1" id="KW-0812">Transmembrane</keyword>
<dbReference type="OrthoDB" id="7410112at2"/>
<keyword evidence="1" id="KW-1133">Transmembrane helix</keyword>
<evidence type="ECO:0000256" key="1">
    <source>
        <dbReference type="SAM" id="Phobius"/>
    </source>
</evidence>
<comment type="caution">
    <text evidence="2">The sequence shown here is derived from an EMBL/GenBank/DDBJ whole genome shotgun (WGS) entry which is preliminary data.</text>
</comment>
<proteinExistence type="predicted"/>
<feature type="transmembrane region" description="Helical" evidence="1">
    <location>
        <begin position="42"/>
        <end position="62"/>
    </location>
</feature>
<evidence type="ECO:0000313" key="2">
    <source>
        <dbReference type="EMBL" id="TMM48722.1"/>
    </source>
</evidence>
<protein>
    <submittedName>
        <fullName evidence="2">Uncharacterized protein</fullName>
    </submittedName>
</protein>
<dbReference type="EMBL" id="VCAO01000002">
    <property type="protein sequence ID" value="TMM48722.1"/>
    <property type="molecule type" value="Genomic_DNA"/>
</dbReference>
<accession>A0A5S3P6U0</accession>
<gene>
    <name evidence="2" type="ORF">FEV51_04815</name>
</gene>
<keyword evidence="3" id="KW-1185">Reference proteome</keyword>
<reference evidence="2 3" key="1">
    <citation type="submission" date="2019-05" db="EMBL/GenBank/DDBJ databases">
        <title>Erythrobacter marisflavi sp. nov., isolated from isolated from water of an estuary environment.</title>
        <authorList>
            <person name="Yoon J.-H."/>
        </authorList>
    </citation>
    <scope>NUCLEOTIDE SEQUENCE [LARGE SCALE GENOMIC DNA]</scope>
    <source>
        <strain evidence="2 3">KEM-5</strain>
    </source>
</reference>
<sequence length="70" mass="7667">MAEPDLAMKRFWLLQALRLSGAAMVVIGAMIIAGRLDQPRALGTMLLVLGATGFFVIPIMLAKSWKNPRQ</sequence>
<organism evidence="2 3">
    <name type="scientific">Qipengyuania marisflavi</name>
    <dbReference type="NCBI Taxonomy" id="2486356"/>
    <lineage>
        <taxon>Bacteria</taxon>
        <taxon>Pseudomonadati</taxon>
        <taxon>Pseudomonadota</taxon>
        <taxon>Alphaproteobacteria</taxon>
        <taxon>Sphingomonadales</taxon>
        <taxon>Erythrobacteraceae</taxon>
        <taxon>Qipengyuania</taxon>
    </lineage>
</organism>
<dbReference type="Proteomes" id="UP000309668">
    <property type="component" value="Unassembled WGS sequence"/>
</dbReference>
<name>A0A5S3P6U0_9SPHN</name>
<dbReference type="AlphaFoldDB" id="A0A5S3P6U0"/>
<feature type="transmembrane region" description="Helical" evidence="1">
    <location>
        <begin position="12"/>
        <end position="36"/>
    </location>
</feature>
<keyword evidence="1" id="KW-0472">Membrane</keyword>